<dbReference type="PANTHER" id="PTHR42914">
    <property type="entry name" value="7-CYANO-7-DEAZAGUANINE SYNTHASE"/>
    <property type="match status" value="1"/>
</dbReference>
<dbReference type="EMBL" id="JAAXOU010000029">
    <property type="protein sequence ID" value="NKY13574.1"/>
    <property type="molecule type" value="Genomic_DNA"/>
</dbReference>
<comment type="similarity">
    <text evidence="7 10">Belongs to the QueC family.</text>
</comment>
<dbReference type="EC" id="6.3.4.20" evidence="8 10"/>
<dbReference type="InterPro" id="IPR018317">
    <property type="entry name" value="QueC"/>
</dbReference>
<comment type="catalytic activity">
    <reaction evidence="9 10">
        <text>7-carboxy-7-carbaguanine + NH4(+) + 2 ATP = 7-cyano-7-carbaguanine + 2 AMP + 2 diphosphate + 2 H(+)</text>
        <dbReference type="Rhea" id="RHEA:27982"/>
        <dbReference type="ChEBI" id="CHEBI:15378"/>
        <dbReference type="ChEBI" id="CHEBI:28938"/>
        <dbReference type="ChEBI" id="CHEBI:30616"/>
        <dbReference type="ChEBI" id="CHEBI:33019"/>
        <dbReference type="ChEBI" id="CHEBI:45075"/>
        <dbReference type="ChEBI" id="CHEBI:61036"/>
        <dbReference type="ChEBI" id="CHEBI:456215"/>
        <dbReference type="EC" id="6.3.4.20"/>
    </reaction>
</comment>
<keyword evidence="5 10" id="KW-0862">Zinc</keyword>
<sequence>MAERPAIVLLSGGLDSTTVLAIAKDQGYTPYALSFRYGQRHSVELEAAKRVAEAQGVARHVIADIDLRVFGGSALTSDIDVPKHESLDDAGAKDTGSSVPVTYVPARNTIFLSFALAYAEMVGASDIFTGVTAVDYSGYPDCRPEYMEAYERMANLATRAGVEGTQSLKLHSPLIAMSKADIVREGLRLGVDYSLTSSCYDPDEQGRACGHCETCLLRLKGFAEAGVTDPVQYQGA</sequence>
<evidence type="ECO:0000256" key="1">
    <source>
        <dbReference type="ARBA" id="ARBA00005061"/>
    </source>
</evidence>
<dbReference type="PANTHER" id="PTHR42914:SF1">
    <property type="entry name" value="7-CYANO-7-DEAZAGUANINE SYNTHASE"/>
    <property type="match status" value="1"/>
</dbReference>
<feature type="binding site" evidence="10">
    <location>
        <begin position="10"/>
        <end position="20"/>
    </location>
    <ligand>
        <name>ATP</name>
        <dbReference type="ChEBI" id="CHEBI:30616"/>
    </ligand>
</feature>
<evidence type="ECO:0000256" key="6">
    <source>
        <dbReference type="ARBA" id="ARBA00022840"/>
    </source>
</evidence>
<evidence type="ECO:0000256" key="4">
    <source>
        <dbReference type="ARBA" id="ARBA00022741"/>
    </source>
</evidence>
<dbReference type="Pfam" id="PF06508">
    <property type="entry name" value="QueC"/>
    <property type="match status" value="1"/>
</dbReference>
<dbReference type="Gene3D" id="3.40.50.620">
    <property type="entry name" value="HUPs"/>
    <property type="match status" value="1"/>
</dbReference>
<dbReference type="GO" id="GO:0016879">
    <property type="term" value="F:ligase activity, forming carbon-nitrogen bonds"/>
    <property type="evidence" value="ECO:0007669"/>
    <property type="project" value="UniProtKB-UniRule"/>
</dbReference>
<dbReference type="GO" id="GO:0005524">
    <property type="term" value="F:ATP binding"/>
    <property type="evidence" value="ECO:0007669"/>
    <property type="project" value="UniProtKB-UniRule"/>
</dbReference>
<evidence type="ECO:0000256" key="3">
    <source>
        <dbReference type="ARBA" id="ARBA00022723"/>
    </source>
</evidence>
<keyword evidence="3 10" id="KW-0479">Metal-binding</keyword>
<organism evidence="11 12">
    <name type="scientific">Streptomyces somaliensis (strain ATCC 33201 / DSM 40738 / JCM 12659 / KCTC 9044 / NCTC 11332 / NRRL B-12077 / IP 733)</name>
    <dbReference type="NCBI Taxonomy" id="1134445"/>
    <lineage>
        <taxon>Bacteria</taxon>
        <taxon>Bacillati</taxon>
        <taxon>Actinomycetota</taxon>
        <taxon>Actinomycetes</taxon>
        <taxon>Kitasatosporales</taxon>
        <taxon>Streptomycetaceae</taxon>
        <taxon>Streptomyces</taxon>
    </lineage>
</organism>
<dbReference type="HAMAP" id="MF_01633">
    <property type="entry name" value="QueC"/>
    <property type="match status" value="1"/>
</dbReference>
<dbReference type="GO" id="GO:0008270">
    <property type="term" value="F:zinc ion binding"/>
    <property type="evidence" value="ECO:0007669"/>
    <property type="project" value="UniProtKB-UniRule"/>
</dbReference>
<evidence type="ECO:0000256" key="9">
    <source>
        <dbReference type="ARBA" id="ARBA00047890"/>
    </source>
</evidence>
<evidence type="ECO:0000256" key="2">
    <source>
        <dbReference type="ARBA" id="ARBA00022598"/>
    </source>
</evidence>
<comment type="pathway">
    <text evidence="1 10">Purine metabolism; 7-cyano-7-deazaguanine biosynthesis.</text>
</comment>
<dbReference type="SUPFAM" id="SSF52402">
    <property type="entry name" value="Adenine nucleotide alpha hydrolases-like"/>
    <property type="match status" value="1"/>
</dbReference>
<evidence type="ECO:0000256" key="8">
    <source>
        <dbReference type="ARBA" id="ARBA00039149"/>
    </source>
</evidence>
<dbReference type="Proteomes" id="UP000570003">
    <property type="component" value="Unassembled WGS sequence"/>
</dbReference>
<dbReference type="PIRSF" id="PIRSF006293">
    <property type="entry name" value="ExsB"/>
    <property type="match status" value="1"/>
</dbReference>
<keyword evidence="12" id="KW-1185">Reference proteome</keyword>
<evidence type="ECO:0000256" key="10">
    <source>
        <dbReference type="HAMAP-Rule" id="MF_01633"/>
    </source>
</evidence>
<comment type="function">
    <text evidence="10">Catalyzes the ATP-dependent conversion of 7-carboxy-7-deazaguanine (CDG) to 7-cyano-7-deazaguanine (preQ(0)).</text>
</comment>
<accession>A0AA44DBS3</accession>
<gene>
    <name evidence="10 11" type="primary">queC</name>
    <name evidence="11" type="ORF">HGA06_05105</name>
</gene>
<name>A0AA44DBS3_STRE0</name>
<dbReference type="RefSeq" id="WP_168437823.1">
    <property type="nucleotide sequence ID" value="NZ_JAAXOU010000029.1"/>
</dbReference>
<dbReference type="CDD" id="cd01995">
    <property type="entry name" value="QueC-like"/>
    <property type="match status" value="1"/>
</dbReference>
<dbReference type="InterPro" id="IPR014729">
    <property type="entry name" value="Rossmann-like_a/b/a_fold"/>
</dbReference>
<feature type="binding site" evidence="10">
    <location>
        <position position="209"/>
    </location>
    <ligand>
        <name>Zn(2+)</name>
        <dbReference type="ChEBI" id="CHEBI:29105"/>
    </ligand>
</feature>
<feature type="binding site" evidence="10">
    <location>
        <position position="199"/>
    </location>
    <ligand>
        <name>Zn(2+)</name>
        <dbReference type="ChEBI" id="CHEBI:29105"/>
    </ligand>
</feature>
<comment type="caution">
    <text evidence="11">The sequence shown here is derived from an EMBL/GenBank/DDBJ whole genome shotgun (WGS) entry which is preliminary data.</text>
</comment>
<keyword evidence="4 10" id="KW-0547">Nucleotide-binding</keyword>
<feature type="binding site" evidence="10">
    <location>
        <position position="215"/>
    </location>
    <ligand>
        <name>Zn(2+)</name>
        <dbReference type="ChEBI" id="CHEBI:29105"/>
    </ligand>
</feature>
<keyword evidence="2 10" id="KW-0436">Ligase</keyword>
<evidence type="ECO:0000256" key="7">
    <source>
        <dbReference type="ARBA" id="ARBA00037993"/>
    </source>
</evidence>
<feature type="binding site" evidence="10">
    <location>
        <position position="212"/>
    </location>
    <ligand>
        <name>Zn(2+)</name>
        <dbReference type="ChEBI" id="CHEBI:29105"/>
    </ligand>
</feature>
<dbReference type="AlphaFoldDB" id="A0AA44DBS3"/>
<reference evidence="11 12" key="1">
    <citation type="submission" date="2020-04" db="EMBL/GenBank/DDBJ databases">
        <title>MicrobeNet Type strains.</title>
        <authorList>
            <person name="Nicholson A.C."/>
        </authorList>
    </citation>
    <scope>NUCLEOTIDE SEQUENCE [LARGE SCALE GENOMIC DNA]</scope>
    <source>
        <strain evidence="11 12">DSM 40738</strain>
    </source>
</reference>
<evidence type="ECO:0000313" key="12">
    <source>
        <dbReference type="Proteomes" id="UP000570003"/>
    </source>
</evidence>
<evidence type="ECO:0000256" key="5">
    <source>
        <dbReference type="ARBA" id="ARBA00022833"/>
    </source>
</evidence>
<comment type="cofactor">
    <cofactor evidence="10">
        <name>Zn(2+)</name>
        <dbReference type="ChEBI" id="CHEBI:29105"/>
    </cofactor>
    <text evidence="10">Binds 1 zinc ion per subunit.</text>
</comment>
<dbReference type="GO" id="GO:0008616">
    <property type="term" value="P:tRNA queuosine(34) biosynthetic process"/>
    <property type="evidence" value="ECO:0007669"/>
    <property type="project" value="UniProtKB-UniRule"/>
</dbReference>
<proteinExistence type="inferred from homology"/>
<dbReference type="NCBIfam" id="TIGR00364">
    <property type="entry name" value="7-cyano-7-deazaguanine synthase QueC"/>
    <property type="match status" value="1"/>
</dbReference>
<keyword evidence="10" id="KW-0671">Queuosine biosynthesis</keyword>
<keyword evidence="6 10" id="KW-0067">ATP-binding</keyword>
<protein>
    <recommendedName>
        <fullName evidence="8 10">7-cyano-7-deazaguanine synthase</fullName>
        <ecNumber evidence="8 10">6.3.4.20</ecNumber>
    </recommendedName>
    <alternativeName>
        <fullName evidence="10">7-cyano-7-carbaguanine synthase</fullName>
    </alternativeName>
    <alternativeName>
        <fullName evidence="10">PreQ(0) synthase</fullName>
    </alternativeName>
    <alternativeName>
        <fullName evidence="10">Queuosine biosynthesis protein QueC</fullName>
    </alternativeName>
</protein>
<evidence type="ECO:0000313" key="11">
    <source>
        <dbReference type="EMBL" id="NKY13574.1"/>
    </source>
</evidence>